<dbReference type="GO" id="GO:0005524">
    <property type="term" value="F:ATP binding"/>
    <property type="evidence" value="ECO:0007669"/>
    <property type="project" value="UniProtKB-KW"/>
</dbReference>
<evidence type="ECO:0000256" key="1">
    <source>
        <dbReference type="ARBA" id="ARBA00022741"/>
    </source>
</evidence>
<dbReference type="Proteomes" id="UP001186944">
    <property type="component" value="Unassembled WGS sequence"/>
</dbReference>
<evidence type="ECO:0000259" key="4">
    <source>
        <dbReference type="PROSITE" id="PS50837"/>
    </source>
</evidence>
<name>A0AA89C3X7_PINIB</name>
<dbReference type="Gene3D" id="3.80.10.10">
    <property type="entry name" value="Ribonuclease Inhibitor"/>
    <property type="match status" value="1"/>
</dbReference>
<sequence length="926" mass="107591">MVKTIQQTHTEQQILKTNQVTIDSSLQQIKADQHKLEAKQETLNETMNERYQLLDSRQKGLQQKYQSEQGSVNQSLRHLRTSQHDIQSQQGSIIENLENIHLRQHEFQRHQDDFDQALQGWQTRHLQITKDQDTIVEALRSQNNELSSIDTNVQRHSKDIDDIRKHIKSGTQFHAEEQNVNLLKKKLYEINGRETLVIPVAPLQESDKIPIELLFASVIISEDPRYSNRKIKPSRREMKGTKPHGPNTKVVKSPKDMFTIDGSPVEHIYMLGDAAHGKTTYCMWLLKQWCNAQKHCTKDSKQNEWEKALFEFDFVFHLPLRNVDQSHVSFSEMICKDIMYFIPNLHKTVEHVLLSDSYRCFIIIDGLDEWNPNEHALGKLRCKALPNFDNMSNCVYFITMRPWRFDLVSRVVRNNDAVLEIQGLDEMGIRHVTRNVLVNYYKMNPWTDEYERKFLEIMRKLEDETLRSFFQIPLLAVVCIQIWYDGQQIGESMTSFYTAMVNMMIERANLKHDAQRLVCQSIDLCVPSSLSAYGNIEKYIHVISKLGEVAYDGLQTDQEKLEFQKAKLEKEVGEQELKFSLNVGFISQNEAPSVFTRNVFLHFFHKSIQEYLAAINIVTKKTGSDSFLKLLTSVSAIMKLSNVIKFVFGLNPSLVSDISWHILEATESYVSSYRKSPDFDQGTEELFKLHVSWYREIKYGKKVTGSEFTYYVPDVYLIPERRDKEAIQLCTELLSENRVVRSLFLRWVPSTGNVCVDNAVLNEYLAQDNSLVMICINGAYTNRIINTICGPSLETLHLSYIKIADSLTRPSLFLKNMPNLRSLKLVDVNFGDREVELSSDMVYLKRVEFWSVKMSTAGWKRFLHSLKDIQHGFLVIIHHADISADNWSIVRSSPLFEIREDVVWYRFKRVLPSVENDDESGGHSWL</sequence>
<feature type="coiled-coil region" evidence="3">
    <location>
        <begin position="551"/>
        <end position="578"/>
    </location>
</feature>
<organism evidence="5 6">
    <name type="scientific">Pinctada imbricata</name>
    <name type="common">Atlantic pearl-oyster</name>
    <name type="synonym">Pinctada martensii</name>
    <dbReference type="NCBI Taxonomy" id="66713"/>
    <lineage>
        <taxon>Eukaryota</taxon>
        <taxon>Metazoa</taxon>
        <taxon>Spiralia</taxon>
        <taxon>Lophotrochozoa</taxon>
        <taxon>Mollusca</taxon>
        <taxon>Bivalvia</taxon>
        <taxon>Autobranchia</taxon>
        <taxon>Pteriomorphia</taxon>
        <taxon>Pterioida</taxon>
        <taxon>Pterioidea</taxon>
        <taxon>Pteriidae</taxon>
        <taxon>Pinctada</taxon>
    </lineage>
</organism>
<dbReference type="InterPro" id="IPR027417">
    <property type="entry name" value="P-loop_NTPase"/>
</dbReference>
<evidence type="ECO:0000256" key="3">
    <source>
        <dbReference type="SAM" id="Coils"/>
    </source>
</evidence>
<feature type="domain" description="NACHT" evidence="4">
    <location>
        <begin position="266"/>
        <end position="369"/>
    </location>
</feature>
<reference evidence="5" key="1">
    <citation type="submission" date="2019-08" db="EMBL/GenBank/DDBJ databases">
        <title>The improved chromosome-level genome for the pearl oyster Pinctada fucata martensii using PacBio sequencing and Hi-C.</title>
        <authorList>
            <person name="Zheng Z."/>
        </authorList>
    </citation>
    <scope>NUCLEOTIDE SEQUENCE</scope>
    <source>
        <strain evidence="5">ZZ-2019</strain>
        <tissue evidence="5">Adductor muscle</tissue>
    </source>
</reference>
<dbReference type="Gene3D" id="3.40.50.300">
    <property type="entry name" value="P-loop containing nucleotide triphosphate hydrolases"/>
    <property type="match status" value="1"/>
</dbReference>
<evidence type="ECO:0000313" key="6">
    <source>
        <dbReference type="Proteomes" id="UP001186944"/>
    </source>
</evidence>
<keyword evidence="6" id="KW-1185">Reference proteome</keyword>
<dbReference type="SUPFAM" id="SSF52047">
    <property type="entry name" value="RNI-like"/>
    <property type="match status" value="1"/>
</dbReference>
<gene>
    <name evidence="5" type="ORF">FSP39_020461</name>
</gene>
<dbReference type="InterPro" id="IPR032675">
    <property type="entry name" value="LRR_dom_sf"/>
</dbReference>
<protein>
    <recommendedName>
        <fullName evidence="4">NACHT domain-containing protein</fullName>
    </recommendedName>
</protein>
<dbReference type="EMBL" id="VSWD01000009">
    <property type="protein sequence ID" value="KAK3093806.1"/>
    <property type="molecule type" value="Genomic_DNA"/>
</dbReference>
<keyword evidence="3" id="KW-0175">Coiled coil</keyword>
<accession>A0AA89C3X7</accession>
<dbReference type="AlphaFoldDB" id="A0AA89C3X7"/>
<dbReference type="Pfam" id="PF05729">
    <property type="entry name" value="NACHT"/>
    <property type="match status" value="1"/>
</dbReference>
<proteinExistence type="predicted"/>
<dbReference type="PANTHER" id="PTHR46312">
    <property type="entry name" value="NACHT DOMAIN-CONTAINING PROTEIN"/>
    <property type="match status" value="1"/>
</dbReference>
<dbReference type="PROSITE" id="PS50837">
    <property type="entry name" value="NACHT"/>
    <property type="match status" value="1"/>
</dbReference>
<dbReference type="InterPro" id="IPR007111">
    <property type="entry name" value="NACHT_NTPase"/>
</dbReference>
<keyword evidence="2" id="KW-0067">ATP-binding</keyword>
<evidence type="ECO:0000313" key="5">
    <source>
        <dbReference type="EMBL" id="KAK3093806.1"/>
    </source>
</evidence>
<keyword evidence="1" id="KW-0547">Nucleotide-binding</keyword>
<comment type="caution">
    <text evidence="5">The sequence shown here is derived from an EMBL/GenBank/DDBJ whole genome shotgun (WGS) entry which is preliminary data.</text>
</comment>
<evidence type="ECO:0000256" key="2">
    <source>
        <dbReference type="ARBA" id="ARBA00022840"/>
    </source>
</evidence>
<dbReference type="PANTHER" id="PTHR46312:SF2">
    <property type="entry name" value="NUCLEOTIDE-BINDING OLIGOMERIZATION DOMAIN-CONTAINING PROTEIN 2-LIKE"/>
    <property type="match status" value="1"/>
</dbReference>